<dbReference type="EMBL" id="BMAW01033385">
    <property type="protein sequence ID" value="GFU30028.1"/>
    <property type="molecule type" value="Genomic_DNA"/>
</dbReference>
<proteinExistence type="predicted"/>
<sequence>MELLEMFLEEGCPHNTTKRKRPPRHPVNEGSVERSNQDIEVMLHAWLNDNDTKNWAIGYYLVQFQKNSSFHRTIKRSHYKALFGTEPKTGL</sequence>
<dbReference type="AlphaFoldDB" id="A0A8X6QKF9"/>
<evidence type="ECO:0000313" key="3">
    <source>
        <dbReference type="Proteomes" id="UP000887013"/>
    </source>
</evidence>
<protein>
    <submittedName>
        <fullName evidence="2">Integrase catalytic domain-containing protein</fullName>
    </submittedName>
</protein>
<accession>A0A8X6QKF9</accession>
<dbReference type="GO" id="GO:0003676">
    <property type="term" value="F:nucleic acid binding"/>
    <property type="evidence" value="ECO:0007669"/>
    <property type="project" value="InterPro"/>
</dbReference>
<evidence type="ECO:0000256" key="1">
    <source>
        <dbReference type="SAM" id="MobiDB-lite"/>
    </source>
</evidence>
<dbReference type="InterPro" id="IPR036397">
    <property type="entry name" value="RNaseH_sf"/>
</dbReference>
<dbReference type="OrthoDB" id="6427862at2759"/>
<name>A0A8X6QKF9_NEPPI</name>
<dbReference type="Proteomes" id="UP000887013">
    <property type="component" value="Unassembled WGS sequence"/>
</dbReference>
<gene>
    <name evidence="2" type="primary">evm_012805</name>
    <name evidence="2" type="ORF">NPIL_514551</name>
</gene>
<evidence type="ECO:0000313" key="2">
    <source>
        <dbReference type="EMBL" id="GFU30028.1"/>
    </source>
</evidence>
<organism evidence="2 3">
    <name type="scientific">Nephila pilipes</name>
    <name type="common">Giant wood spider</name>
    <name type="synonym">Nephila maculata</name>
    <dbReference type="NCBI Taxonomy" id="299642"/>
    <lineage>
        <taxon>Eukaryota</taxon>
        <taxon>Metazoa</taxon>
        <taxon>Ecdysozoa</taxon>
        <taxon>Arthropoda</taxon>
        <taxon>Chelicerata</taxon>
        <taxon>Arachnida</taxon>
        <taxon>Araneae</taxon>
        <taxon>Araneomorphae</taxon>
        <taxon>Entelegynae</taxon>
        <taxon>Araneoidea</taxon>
        <taxon>Nephilidae</taxon>
        <taxon>Nephila</taxon>
    </lineage>
</organism>
<comment type="caution">
    <text evidence="2">The sequence shown here is derived from an EMBL/GenBank/DDBJ whole genome shotgun (WGS) entry which is preliminary data.</text>
</comment>
<keyword evidence="3" id="KW-1185">Reference proteome</keyword>
<dbReference type="Gene3D" id="3.30.420.10">
    <property type="entry name" value="Ribonuclease H-like superfamily/Ribonuclease H"/>
    <property type="match status" value="1"/>
</dbReference>
<feature type="region of interest" description="Disordered" evidence="1">
    <location>
        <begin position="12"/>
        <end position="33"/>
    </location>
</feature>
<reference evidence="2" key="1">
    <citation type="submission" date="2020-08" db="EMBL/GenBank/DDBJ databases">
        <title>Multicomponent nature underlies the extraordinary mechanical properties of spider dragline silk.</title>
        <authorList>
            <person name="Kono N."/>
            <person name="Nakamura H."/>
            <person name="Mori M."/>
            <person name="Yoshida Y."/>
            <person name="Ohtoshi R."/>
            <person name="Malay A.D."/>
            <person name="Moran D.A.P."/>
            <person name="Tomita M."/>
            <person name="Numata K."/>
            <person name="Arakawa K."/>
        </authorList>
    </citation>
    <scope>NUCLEOTIDE SEQUENCE</scope>
</reference>